<gene>
    <name evidence="6" type="ORF">FOZ76_05160</name>
</gene>
<feature type="domain" description="HTH tetR-type" evidence="5">
    <location>
        <begin position="20"/>
        <end position="80"/>
    </location>
</feature>
<dbReference type="RefSeq" id="WP_143947081.1">
    <property type="nucleotide sequence ID" value="NZ_BAABMB010000004.1"/>
</dbReference>
<protein>
    <submittedName>
        <fullName evidence="6">TetR/AcrR family transcriptional regulator</fullName>
    </submittedName>
</protein>
<evidence type="ECO:0000256" key="2">
    <source>
        <dbReference type="ARBA" id="ARBA00023125"/>
    </source>
</evidence>
<evidence type="ECO:0000313" key="6">
    <source>
        <dbReference type="EMBL" id="TSH97556.1"/>
    </source>
</evidence>
<dbReference type="PANTHER" id="PTHR30055">
    <property type="entry name" value="HTH-TYPE TRANSCRIPTIONAL REGULATOR RUTR"/>
    <property type="match status" value="1"/>
</dbReference>
<dbReference type="GO" id="GO:0000976">
    <property type="term" value="F:transcription cis-regulatory region binding"/>
    <property type="evidence" value="ECO:0007669"/>
    <property type="project" value="TreeGrafter"/>
</dbReference>
<dbReference type="Gene3D" id="1.10.357.10">
    <property type="entry name" value="Tetracycline Repressor, domain 2"/>
    <property type="match status" value="1"/>
</dbReference>
<dbReference type="Pfam" id="PF17918">
    <property type="entry name" value="TetR_C_15"/>
    <property type="match status" value="1"/>
</dbReference>
<dbReference type="Pfam" id="PF00440">
    <property type="entry name" value="TetR_N"/>
    <property type="match status" value="1"/>
</dbReference>
<keyword evidence="3" id="KW-0804">Transcription</keyword>
<dbReference type="EMBL" id="VLTJ01000008">
    <property type="protein sequence ID" value="TSH97556.1"/>
    <property type="molecule type" value="Genomic_DNA"/>
</dbReference>
<dbReference type="PANTHER" id="PTHR30055:SF234">
    <property type="entry name" value="HTH-TYPE TRANSCRIPTIONAL REGULATOR BETI"/>
    <property type="match status" value="1"/>
</dbReference>
<evidence type="ECO:0000313" key="7">
    <source>
        <dbReference type="Proteomes" id="UP000318405"/>
    </source>
</evidence>
<keyword evidence="1" id="KW-0805">Transcription regulation</keyword>
<dbReference type="InterPro" id="IPR050109">
    <property type="entry name" value="HTH-type_TetR-like_transc_reg"/>
</dbReference>
<dbReference type="GO" id="GO:0003700">
    <property type="term" value="F:DNA-binding transcription factor activity"/>
    <property type="evidence" value="ECO:0007669"/>
    <property type="project" value="TreeGrafter"/>
</dbReference>
<dbReference type="PROSITE" id="PS50977">
    <property type="entry name" value="HTH_TETR_2"/>
    <property type="match status" value="1"/>
</dbReference>
<dbReference type="PRINTS" id="PR00455">
    <property type="entry name" value="HTHTETR"/>
</dbReference>
<keyword evidence="7" id="KW-1185">Reference proteome</keyword>
<sequence>MSRVSAALKPRKSPVQARSLATVGALHTATIQVLTREGLSGCTTTRVAERAGMSVGSLYQYYPNRDALLAAVLEKHLDGVAGAVEHVCRAHRDKPVAEMAAALVTTFLAAKLRDPQESKALYAVAGDRGGTELAARAHARIVAAIATMLTSAPDAHFDDPSTTATIALNALMGPVRAWLDGHAQAGFEASLKGHLVRLLTAYLQTHRLRP</sequence>
<organism evidence="6 7">
    <name type="scientific">Verticiella sediminum</name>
    <dbReference type="NCBI Taxonomy" id="1247510"/>
    <lineage>
        <taxon>Bacteria</taxon>
        <taxon>Pseudomonadati</taxon>
        <taxon>Pseudomonadota</taxon>
        <taxon>Betaproteobacteria</taxon>
        <taxon>Burkholderiales</taxon>
        <taxon>Alcaligenaceae</taxon>
        <taxon>Verticiella</taxon>
    </lineage>
</organism>
<dbReference type="InterPro" id="IPR009057">
    <property type="entry name" value="Homeodomain-like_sf"/>
</dbReference>
<dbReference type="OrthoDB" id="9816320at2"/>
<comment type="caution">
    <text evidence="6">The sequence shown here is derived from an EMBL/GenBank/DDBJ whole genome shotgun (WGS) entry which is preliminary data.</text>
</comment>
<keyword evidence="2 4" id="KW-0238">DNA-binding</keyword>
<dbReference type="InterPro" id="IPR041669">
    <property type="entry name" value="TetR_C_15"/>
</dbReference>
<accession>A0A556AXB6</accession>
<feature type="DNA-binding region" description="H-T-H motif" evidence="4">
    <location>
        <begin position="43"/>
        <end position="62"/>
    </location>
</feature>
<dbReference type="AlphaFoldDB" id="A0A556AXB6"/>
<dbReference type="InterPro" id="IPR001647">
    <property type="entry name" value="HTH_TetR"/>
</dbReference>
<dbReference type="Proteomes" id="UP000318405">
    <property type="component" value="Unassembled WGS sequence"/>
</dbReference>
<evidence type="ECO:0000259" key="5">
    <source>
        <dbReference type="PROSITE" id="PS50977"/>
    </source>
</evidence>
<evidence type="ECO:0000256" key="3">
    <source>
        <dbReference type="ARBA" id="ARBA00023163"/>
    </source>
</evidence>
<reference evidence="6 7" key="1">
    <citation type="submission" date="2019-07" db="EMBL/GenBank/DDBJ databases">
        <title>Qingshengfaniella alkalisoli gen. nov., sp. nov., isolated from saline soil.</title>
        <authorList>
            <person name="Xu L."/>
            <person name="Huang X.-X."/>
            <person name="Sun J.-Q."/>
        </authorList>
    </citation>
    <scope>NUCLEOTIDE SEQUENCE [LARGE SCALE GENOMIC DNA]</scope>
    <source>
        <strain evidence="6 7">DSM 27279</strain>
    </source>
</reference>
<evidence type="ECO:0000256" key="1">
    <source>
        <dbReference type="ARBA" id="ARBA00023015"/>
    </source>
</evidence>
<evidence type="ECO:0000256" key="4">
    <source>
        <dbReference type="PROSITE-ProRule" id="PRU00335"/>
    </source>
</evidence>
<name>A0A556AXB6_9BURK</name>
<dbReference type="SUPFAM" id="SSF46689">
    <property type="entry name" value="Homeodomain-like"/>
    <property type="match status" value="1"/>
</dbReference>
<proteinExistence type="predicted"/>